<name>A0AAW4XLL6_RHORH</name>
<evidence type="ECO:0000256" key="1">
    <source>
        <dbReference type="SAM" id="MobiDB-lite"/>
    </source>
</evidence>
<accession>A0AAW4XLL6</accession>
<evidence type="ECO:0000313" key="3">
    <source>
        <dbReference type="Proteomes" id="UP001198630"/>
    </source>
</evidence>
<organism evidence="2 3">
    <name type="scientific">Rhodococcus rhodochrous</name>
    <dbReference type="NCBI Taxonomy" id="1829"/>
    <lineage>
        <taxon>Bacteria</taxon>
        <taxon>Bacillati</taxon>
        <taxon>Actinomycetota</taxon>
        <taxon>Actinomycetes</taxon>
        <taxon>Mycobacteriales</taxon>
        <taxon>Nocardiaceae</taxon>
        <taxon>Rhodococcus</taxon>
    </lineage>
</organism>
<evidence type="ECO:0000313" key="2">
    <source>
        <dbReference type="EMBL" id="MCD2114091.1"/>
    </source>
</evidence>
<dbReference type="EMBL" id="JAJNCO010000016">
    <property type="protein sequence ID" value="MCD2114091.1"/>
    <property type="molecule type" value="Genomic_DNA"/>
</dbReference>
<protein>
    <submittedName>
        <fullName evidence="2">Uncharacterized protein</fullName>
    </submittedName>
</protein>
<dbReference type="AlphaFoldDB" id="A0AAW4XLL6"/>
<dbReference type="RefSeq" id="WP_230792198.1">
    <property type="nucleotide sequence ID" value="NZ_JAJNCO010000016.1"/>
</dbReference>
<dbReference type="Proteomes" id="UP001198630">
    <property type="component" value="Unassembled WGS sequence"/>
</dbReference>
<reference evidence="2" key="1">
    <citation type="submission" date="2021-11" db="EMBL/GenBank/DDBJ databases">
        <title>Development of a sustainable strategy for remediation of hydrocarbon-contaminated territories based on the waste exchange concept.</title>
        <authorList>
            <person name="Elkin A."/>
        </authorList>
    </citation>
    <scope>NUCLEOTIDE SEQUENCE</scope>
    <source>
        <strain evidence="2">IEGM 757</strain>
    </source>
</reference>
<comment type="caution">
    <text evidence="2">The sequence shown here is derived from an EMBL/GenBank/DDBJ whole genome shotgun (WGS) entry which is preliminary data.</text>
</comment>
<proteinExistence type="predicted"/>
<feature type="region of interest" description="Disordered" evidence="1">
    <location>
        <begin position="55"/>
        <end position="99"/>
    </location>
</feature>
<sequence>MLERDIEHMPKTAIDKFAEAGNPVGKGEELPVGIRRFHDTVHRRSRIIDRSIVDLSQHSPERRSGHQHRGGHGATVEDLGDRSGNTKFEVVKKGSKILS</sequence>
<gene>
    <name evidence="2" type="ORF">LQ384_23530</name>
</gene>